<feature type="domain" description="2-oxoacid dehydrogenase acyltransferase catalytic" evidence="1">
    <location>
        <begin position="6"/>
        <end position="133"/>
    </location>
</feature>
<evidence type="ECO:0000313" key="3">
    <source>
        <dbReference type="Proteomes" id="UP001597183"/>
    </source>
</evidence>
<feature type="domain" description="2-oxoacid dehydrogenase acyltransferase catalytic" evidence="1">
    <location>
        <begin position="175"/>
        <end position="255"/>
    </location>
</feature>
<dbReference type="SUPFAM" id="SSF52777">
    <property type="entry name" value="CoA-dependent acyltransferases"/>
    <property type="match status" value="1"/>
</dbReference>
<proteinExistence type="predicted"/>
<dbReference type="Gene3D" id="3.30.559.10">
    <property type="entry name" value="Chloramphenicol acetyltransferase-like domain"/>
    <property type="match status" value="1"/>
</dbReference>
<evidence type="ECO:0000259" key="1">
    <source>
        <dbReference type="Pfam" id="PF00198"/>
    </source>
</evidence>
<dbReference type="Proteomes" id="UP001597183">
    <property type="component" value="Unassembled WGS sequence"/>
</dbReference>
<sequence length="267" mass="29782">MSDAFRDAPWPRIRELVVDVLTVAARTHTGYGLIEVDVTAPLARITELKSRVPGGVSFTAYLTYCLGRAVAAHPDVQACRSGGRRLAIYDDVDVNTLLERIKPDGTSVPVLHVVRDAGRKTFAEINAEMREAVRDDLHDHPAVRRRRQILRLPRRARRLVWWWLRRDPVRRKRQYGTVSLSNIGAALGARPSWGLAPSILPCSVIIGGIFERVGWHDGQARPRQVMSVTVVVDHDLIDGMPGARFAETFAGLLERGAGLDEVLHGRR</sequence>
<dbReference type="RefSeq" id="WP_317795441.1">
    <property type="nucleotide sequence ID" value="NZ_AP028461.1"/>
</dbReference>
<comment type="caution">
    <text evidence="2">The sequence shown here is derived from an EMBL/GenBank/DDBJ whole genome shotgun (WGS) entry which is preliminary data.</text>
</comment>
<accession>A0ABW4A4R4</accession>
<reference evidence="3" key="1">
    <citation type="journal article" date="2019" name="Int. J. Syst. Evol. Microbiol.">
        <title>The Global Catalogue of Microorganisms (GCM) 10K type strain sequencing project: providing services to taxonomists for standard genome sequencing and annotation.</title>
        <authorList>
            <consortium name="The Broad Institute Genomics Platform"/>
            <consortium name="The Broad Institute Genome Sequencing Center for Infectious Disease"/>
            <person name="Wu L."/>
            <person name="Ma J."/>
        </authorList>
    </citation>
    <scope>NUCLEOTIDE SEQUENCE [LARGE SCALE GENOMIC DNA]</scope>
    <source>
        <strain evidence="3">CCM 7526</strain>
    </source>
</reference>
<name>A0ABW4A4R4_9ACTN</name>
<gene>
    <name evidence="2" type="ORF">ACFQ5G_07615</name>
</gene>
<keyword evidence="3" id="KW-1185">Reference proteome</keyword>
<organism evidence="2 3">
    <name type="scientific">Actinoplanes sichuanensis</name>
    <dbReference type="NCBI Taxonomy" id="512349"/>
    <lineage>
        <taxon>Bacteria</taxon>
        <taxon>Bacillati</taxon>
        <taxon>Actinomycetota</taxon>
        <taxon>Actinomycetes</taxon>
        <taxon>Micromonosporales</taxon>
        <taxon>Micromonosporaceae</taxon>
        <taxon>Actinoplanes</taxon>
    </lineage>
</organism>
<dbReference type="InterPro" id="IPR023213">
    <property type="entry name" value="CAT-like_dom_sf"/>
</dbReference>
<dbReference type="Pfam" id="PF00198">
    <property type="entry name" value="2-oxoacid_dh"/>
    <property type="match status" value="2"/>
</dbReference>
<dbReference type="InterPro" id="IPR001078">
    <property type="entry name" value="2-oxoacid_DH_actylTfrase"/>
</dbReference>
<dbReference type="EMBL" id="JBHTMK010000008">
    <property type="protein sequence ID" value="MFD1365205.1"/>
    <property type="molecule type" value="Genomic_DNA"/>
</dbReference>
<evidence type="ECO:0000313" key="2">
    <source>
        <dbReference type="EMBL" id="MFD1365205.1"/>
    </source>
</evidence>
<protein>
    <submittedName>
        <fullName evidence="2">2-oxo acid dehydrogenase subunit E2</fullName>
    </submittedName>
</protein>